<comment type="caution">
    <text evidence="1">The sequence shown here is derived from an EMBL/GenBank/DDBJ whole genome shotgun (WGS) entry which is preliminary data.</text>
</comment>
<evidence type="ECO:0000313" key="2">
    <source>
        <dbReference type="Proteomes" id="UP000276128"/>
    </source>
</evidence>
<proteinExistence type="predicted"/>
<dbReference type="Gene3D" id="2.60.120.260">
    <property type="entry name" value="Galactose-binding domain-like"/>
    <property type="match status" value="1"/>
</dbReference>
<name>A0A3S0CRP6_9BACL</name>
<gene>
    <name evidence="1" type="ORF">EJQ19_24220</name>
</gene>
<protein>
    <submittedName>
        <fullName evidence="1">Uncharacterized protein</fullName>
    </submittedName>
</protein>
<evidence type="ECO:0000313" key="1">
    <source>
        <dbReference type="EMBL" id="RTE05836.1"/>
    </source>
</evidence>
<keyword evidence="2" id="KW-1185">Reference proteome</keyword>
<organism evidence="1 2">
    <name type="scientific">Paenibacillus whitsoniae</name>
    <dbReference type="NCBI Taxonomy" id="2496558"/>
    <lineage>
        <taxon>Bacteria</taxon>
        <taxon>Bacillati</taxon>
        <taxon>Bacillota</taxon>
        <taxon>Bacilli</taxon>
        <taxon>Bacillales</taxon>
        <taxon>Paenibacillaceae</taxon>
        <taxon>Paenibacillus</taxon>
    </lineage>
</organism>
<dbReference type="RefSeq" id="WP_126143818.1">
    <property type="nucleotide sequence ID" value="NZ_RXHU01000078.1"/>
</dbReference>
<dbReference type="OrthoDB" id="2586947at2"/>
<sequence>MKKTVIATDASWVNALEIAPNGAWVQPGPGEHYVWGANDPTGPAAVVAKRFEVKSKKVEKATLFLSVDNYAIVLINGLPVVIDAPQDNRDFYNPGRMFNISHFLHHGENDIVIAGFNYPQTSGRSDRNPAGILARIEIKHDDHKHDDHKHY</sequence>
<reference evidence="1 2" key="1">
    <citation type="submission" date="2018-12" db="EMBL/GenBank/DDBJ databases">
        <title>Bacillus ochoae sp. nov., Paenibacillus whitsoniae sp. nov., Paenibacillus spiritus sp. nov. Isolated from the Mars Exploration Rover during spacecraft assembly.</title>
        <authorList>
            <person name="Seuylemezian A."/>
            <person name="Vaishampayan P."/>
        </authorList>
    </citation>
    <scope>NUCLEOTIDE SEQUENCE [LARGE SCALE GENOMIC DNA]</scope>
    <source>
        <strain evidence="1 2">MER 54</strain>
    </source>
</reference>
<accession>A0A3S0CRP6</accession>
<dbReference type="Proteomes" id="UP000276128">
    <property type="component" value="Unassembled WGS sequence"/>
</dbReference>
<dbReference type="AlphaFoldDB" id="A0A3S0CRP6"/>
<dbReference type="EMBL" id="RXHU01000078">
    <property type="protein sequence ID" value="RTE05836.1"/>
    <property type="molecule type" value="Genomic_DNA"/>
</dbReference>